<dbReference type="InterPro" id="IPR006048">
    <property type="entry name" value="A-amylase/branching_C"/>
</dbReference>
<dbReference type="InterPro" id="IPR011009">
    <property type="entry name" value="Kinase-like_dom_sf"/>
</dbReference>
<feature type="active site" description="Proton donor" evidence="14">
    <location>
        <position position="959"/>
    </location>
</feature>
<evidence type="ECO:0000256" key="4">
    <source>
        <dbReference type="ARBA" id="ARBA00009000"/>
    </source>
</evidence>
<dbReference type="InterPro" id="IPR006407">
    <property type="entry name" value="GlgB"/>
</dbReference>
<feature type="region of interest" description="Disordered" evidence="15">
    <location>
        <begin position="1258"/>
        <end position="1286"/>
    </location>
</feature>
<evidence type="ECO:0000256" key="1">
    <source>
        <dbReference type="ARBA" id="ARBA00000826"/>
    </source>
</evidence>
<dbReference type="NCBIfam" id="NF008967">
    <property type="entry name" value="PRK12313.1"/>
    <property type="match status" value="1"/>
</dbReference>
<dbReference type="Gene3D" id="2.60.40.10">
    <property type="entry name" value="Immunoglobulins"/>
    <property type="match status" value="2"/>
</dbReference>
<dbReference type="HAMAP" id="MF_00685">
    <property type="entry name" value="GlgB"/>
    <property type="match status" value="1"/>
</dbReference>
<dbReference type="InterPro" id="IPR054169">
    <property type="entry name" value="GlgB_N"/>
</dbReference>
<evidence type="ECO:0000256" key="15">
    <source>
        <dbReference type="SAM" id="MobiDB-lite"/>
    </source>
</evidence>
<evidence type="ECO:0000256" key="13">
    <source>
        <dbReference type="ARBA" id="ARBA00049067"/>
    </source>
</evidence>
<feature type="region of interest" description="Disordered" evidence="15">
    <location>
        <begin position="473"/>
        <end position="507"/>
    </location>
</feature>
<dbReference type="CDD" id="cd11322">
    <property type="entry name" value="AmyAc_Glg_BE"/>
    <property type="match status" value="1"/>
</dbReference>
<evidence type="ECO:0000256" key="7">
    <source>
        <dbReference type="ARBA" id="ARBA00022679"/>
    </source>
</evidence>
<dbReference type="InterPro" id="IPR017853">
    <property type="entry name" value="GH"/>
</dbReference>
<dbReference type="Pfam" id="PF22019">
    <property type="entry name" value="GlgB_N"/>
    <property type="match status" value="1"/>
</dbReference>
<keyword evidence="6 14" id="KW-0321">Glycogen metabolism</keyword>
<dbReference type="Pfam" id="PF00128">
    <property type="entry name" value="Alpha-amylase"/>
    <property type="match status" value="1"/>
</dbReference>
<comment type="catalytic activity">
    <reaction evidence="13">
        <text>D-maltose + ATP = alpha-maltose 1-phosphate + ADP + H(+)</text>
        <dbReference type="Rhea" id="RHEA:31915"/>
        <dbReference type="ChEBI" id="CHEBI:15378"/>
        <dbReference type="ChEBI" id="CHEBI:17306"/>
        <dbReference type="ChEBI" id="CHEBI:30616"/>
        <dbReference type="ChEBI" id="CHEBI:63576"/>
        <dbReference type="ChEBI" id="CHEBI:456216"/>
        <dbReference type="EC" id="2.7.1.175"/>
    </reaction>
</comment>
<dbReference type="Pfam" id="PF18085">
    <property type="entry name" value="Mak_N_cap"/>
    <property type="match status" value="1"/>
</dbReference>
<dbReference type="NCBIfam" id="TIGR01515">
    <property type="entry name" value="branching_enzym"/>
    <property type="match status" value="1"/>
</dbReference>
<dbReference type="Pfam" id="PF01636">
    <property type="entry name" value="APH"/>
    <property type="match status" value="1"/>
</dbReference>
<dbReference type="InterPro" id="IPR006047">
    <property type="entry name" value="GH13_cat_dom"/>
</dbReference>
<dbReference type="InterPro" id="IPR040999">
    <property type="entry name" value="Mak_N_cap"/>
</dbReference>
<evidence type="ECO:0000256" key="10">
    <source>
        <dbReference type="ARBA" id="ARBA00022840"/>
    </source>
</evidence>
<dbReference type="EMBL" id="BSUJ01000001">
    <property type="protein sequence ID" value="GMA20217.1"/>
    <property type="molecule type" value="Genomic_DNA"/>
</dbReference>
<dbReference type="Pfam" id="PF02806">
    <property type="entry name" value="Alpha-amylase_C"/>
    <property type="match status" value="1"/>
</dbReference>
<dbReference type="PANTHER" id="PTHR43651">
    <property type="entry name" value="1,4-ALPHA-GLUCAN-BRANCHING ENZYME"/>
    <property type="match status" value="1"/>
</dbReference>
<proteinExistence type="inferred from homology"/>
<comment type="pathway">
    <text evidence="2 14">Glycan biosynthesis; glycogen biosynthesis.</text>
</comment>
<keyword evidence="11 14" id="KW-0320">Glycogen biosynthesis</keyword>
<dbReference type="RefSeq" id="WP_241444892.1">
    <property type="nucleotide sequence ID" value="NZ_BSUJ01000001.1"/>
</dbReference>
<dbReference type="NCBIfam" id="NF003811">
    <property type="entry name" value="PRK05402.1"/>
    <property type="match status" value="1"/>
</dbReference>
<evidence type="ECO:0000256" key="6">
    <source>
        <dbReference type="ARBA" id="ARBA00022600"/>
    </source>
</evidence>
<comment type="caution">
    <text evidence="17">The sequence shown here is derived from an EMBL/GenBank/DDBJ whole genome shotgun (WGS) entry which is preliminary data.</text>
</comment>
<evidence type="ECO:0000256" key="8">
    <source>
        <dbReference type="ARBA" id="ARBA00022741"/>
    </source>
</evidence>
<keyword evidence="9" id="KW-0418">Kinase</keyword>
<feature type="compositionally biased region" description="Low complexity" evidence="15">
    <location>
        <begin position="1269"/>
        <end position="1286"/>
    </location>
</feature>
<evidence type="ECO:0000256" key="2">
    <source>
        <dbReference type="ARBA" id="ARBA00004964"/>
    </source>
</evidence>
<comment type="catalytic activity">
    <reaction evidence="1 14">
        <text>Transfers a segment of a (1-&gt;4)-alpha-D-glucan chain to a primary hydroxy group in a similar glucan chain.</text>
        <dbReference type="EC" id="2.4.1.18"/>
    </reaction>
</comment>
<evidence type="ECO:0000259" key="16">
    <source>
        <dbReference type="SMART" id="SM00642"/>
    </source>
</evidence>
<dbReference type="Pfam" id="PF02922">
    <property type="entry name" value="CBM_48"/>
    <property type="match status" value="1"/>
</dbReference>
<keyword evidence="8" id="KW-0547">Nucleotide-binding</keyword>
<name>A0ABQ6HPE3_9MICO</name>
<evidence type="ECO:0000256" key="14">
    <source>
        <dbReference type="HAMAP-Rule" id="MF_00685"/>
    </source>
</evidence>
<dbReference type="InterPro" id="IPR004193">
    <property type="entry name" value="Glyco_hydro_13_N"/>
</dbReference>
<dbReference type="InterPro" id="IPR044143">
    <property type="entry name" value="GlgB_N_E_set_prok"/>
</dbReference>
<dbReference type="Gene3D" id="2.60.40.1180">
    <property type="entry name" value="Golgi alpha-mannosidase II"/>
    <property type="match status" value="1"/>
</dbReference>
<evidence type="ECO:0000313" key="17">
    <source>
        <dbReference type="EMBL" id="GMA20217.1"/>
    </source>
</evidence>
<feature type="compositionally biased region" description="Basic and acidic residues" evidence="15">
    <location>
        <begin position="474"/>
        <end position="485"/>
    </location>
</feature>
<dbReference type="CDD" id="cd02855">
    <property type="entry name" value="E_set_GBE_prok_N"/>
    <property type="match status" value="1"/>
</dbReference>
<comment type="similarity">
    <text evidence="4 14">Belongs to the glycosyl hydrolase 13 family. GlgB subfamily.</text>
</comment>
<evidence type="ECO:0000256" key="5">
    <source>
        <dbReference type="ARBA" id="ARBA00011245"/>
    </source>
</evidence>
<evidence type="ECO:0000256" key="3">
    <source>
        <dbReference type="ARBA" id="ARBA00006219"/>
    </source>
</evidence>
<feature type="active site" description="Nucleophile" evidence="14">
    <location>
        <position position="906"/>
    </location>
</feature>
<dbReference type="Gene3D" id="3.20.20.80">
    <property type="entry name" value="Glycosidases"/>
    <property type="match status" value="1"/>
</dbReference>
<evidence type="ECO:0000256" key="9">
    <source>
        <dbReference type="ARBA" id="ARBA00022777"/>
    </source>
</evidence>
<evidence type="ECO:0000256" key="11">
    <source>
        <dbReference type="ARBA" id="ARBA00023056"/>
    </source>
</evidence>
<gene>
    <name evidence="14" type="primary">glgB</name>
    <name evidence="17" type="ORF">GCM10025862_22380</name>
</gene>
<dbReference type="SUPFAM" id="SSF51445">
    <property type="entry name" value="(Trans)glycosidases"/>
    <property type="match status" value="1"/>
</dbReference>
<dbReference type="EC" id="2.4.1.18" evidence="14"/>
<keyword evidence="7 14" id="KW-0808">Transferase</keyword>
<dbReference type="SUPFAM" id="SSF81296">
    <property type="entry name" value="E set domains"/>
    <property type="match status" value="2"/>
</dbReference>
<feature type="compositionally biased region" description="Low complexity" evidence="15">
    <location>
        <begin position="486"/>
        <end position="506"/>
    </location>
</feature>
<keyword evidence="14" id="KW-0328">Glycosyltransferase</keyword>
<accession>A0ABQ6HPE3</accession>
<sequence>MAKPSVIEDATLTPSKIDLISEWLPAQRWYLGKGHTPSLVRVGSYRFADADDVVGIETHLFADTAAEPSVLYQIPVTYRGTPLAGAERALIGTMEHSTLGTRYVYDGPHDPAYTAELLRTIVEEDVHSEPTRGVVDTHVFGRPASGASRVRDFVVMSSKVLSGEQSNTSIIFDTQDPDGVSKPLIIKVFRALHPGWNPDVTVQTALAEAGSTLVPRPVGALEGTWTSDSVPMTGHLAFAQEFFPGTQDAWRVALAAIDTDHDFSDRSRALGEATGEVHRTLAQVLPTATATSVDRSALADSMRRRYEQAATEVPALREQEAEIAAILDEVVAAPWPVLQRIHGDYHLGQVLDVPGRGWVLLDFEGEPLRPLVERNAPDLALRDVAGMLRSFDYAAGQHEQTHPGSSAAHWATACREAFLDGYTSATGADPRTEPAVLRALELDKALYEVVYEARNRPSWISIPTNAIERLVNSPKEDATVTKDKTPPVAEASTTPAPTTTPRSAAPIPVHTDQINRLVHGHHHNPHEVLGPRVADGSVTVRTFKPRAKSVTLQTEAGETPFTHEHEGVWVAVVPGTEVPDYRVLVDWGDGFVHTIDDPYRFLPTLGEIDLHLISEGRHEQLWTVLGSHVIEYDGPLGKTRGTAFAVWAPNAEAIRVAGDFNAWDSQSHPMRSMGISGVWELFVPGVEAGARYKYEILGHDGQWRAKADPLARATEIPPATASVVDVSSYEWRDADWVARREQSQPHQEPMSIYEVHLGSWRMGLSYTELADQLVNYVKDLGFTHVEFMPVAEHPYAPSWGYQVTGYYAPTSRFGSPDEFRYLVDELHKAGIGVLVDWVPAHFPKDAFALARFDGQALYEHPDPRRGDQPDWGTHVFDFGRPQVRNFLVANALYWFEEFHIDGLRVDAVASMLYLDYSRKDGEWTPNQFGGREHLEAVQFLQETNATVYKKHPGVLMIAEESTSWPGVTRPTHLGGLGFGFKWNMGWMHDTLAYVEHEPIHKQYHHHEMTFSLVYAWSENFVLPISHDEVVYGKGSLLRKMPGDRWQQLANLRAYLGFMWSHPGKQLLFMGQEFAQEAEWADAQSLDWWLLDQPWHLDVHQMLKSMNHLYASRPALWQLDTSPEGFAWIDANDAQGNTFSFLRYGKAPETRAVATSAGTSGTETSVTDPALHGEAQQDERPVVAVVSNFSGGPHYQYRIGLPRPGVWNEILNTDAEAWNGSGVGNMGRIVAEEIPWHGLPYSAEIVVPPLATVWFEPEGSVAADTDETETSATTTSATTGSATPDQR</sequence>
<dbReference type="Gene3D" id="3.90.1200.10">
    <property type="match status" value="1"/>
</dbReference>
<keyword evidence="18" id="KW-1185">Reference proteome</keyword>
<dbReference type="SUPFAM" id="SSF51011">
    <property type="entry name" value="Glycosyl hydrolase domain"/>
    <property type="match status" value="1"/>
</dbReference>
<keyword evidence="12 14" id="KW-0119">Carbohydrate metabolism</keyword>
<evidence type="ECO:0000313" key="18">
    <source>
        <dbReference type="Proteomes" id="UP001157109"/>
    </source>
</evidence>
<feature type="domain" description="Glycosyl hydrolase family 13 catalytic" evidence="16">
    <location>
        <begin position="754"/>
        <end position="1109"/>
    </location>
</feature>
<dbReference type="SUPFAM" id="SSF56112">
    <property type="entry name" value="Protein kinase-like (PK-like)"/>
    <property type="match status" value="1"/>
</dbReference>
<evidence type="ECO:0000256" key="12">
    <source>
        <dbReference type="ARBA" id="ARBA00023277"/>
    </source>
</evidence>
<dbReference type="InterPro" id="IPR013783">
    <property type="entry name" value="Ig-like_fold"/>
</dbReference>
<dbReference type="SMART" id="SM00642">
    <property type="entry name" value="Aamy"/>
    <property type="match status" value="1"/>
</dbReference>
<dbReference type="InterPro" id="IPR014756">
    <property type="entry name" value="Ig_E-set"/>
</dbReference>
<dbReference type="InterPro" id="IPR002575">
    <property type="entry name" value="Aminoglycoside_PTrfase"/>
</dbReference>
<dbReference type="Proteomes" id="UP001157109">
    <property type="component" value="Unassembled WGS sequence"/>
</dbReference>
<dbReference type="PANTHER" id="PTHR43651:SF3">
    <property type="entry name" value="1,4-ALPHA-GLUCAN-BRANCHING ENZYME"/>
    <property type="match status" value="1"/>
</dbReference>
<organism evidence="17 18">
    <name type="scientific">Arsenicicoccus piscis</name>
    <dbReference type="NCBI Taxonomy" id="673954"/>
    <lineage>
        <taxon>Bacteria</taxon>
        <taxon>Bacillati</taxon>
        <taxon>Actinomycetota</taxon>
        <taxon>Actinomycetes</taxon>
        <taxon>Micrococcales</taxon>
        <taxon>Intrasporangiaceae</taxon>
        <taxon>Arsenicicoccus</taxon>
    </lineage>
</organism>
<comment type="function">
    <text evidence="14">Catalyzes the formation of the alpha-1,6-glucosidic linkages in glycogen by scission of a 1,4-alpha-linked oligosaccharide from growing alpha-1,4-glucan chains and the subsequent attachment of the oligosaccharide to the alpha-1,6 position.</text>
</comment>
<keyword evidence="10" id="KW-0067">ATP-binding</keyword>
<reference evidence="18" key="1">
    <citation type="journal article" date="2019" name="Int. J. Syst. Evol. Microbiol.">
        <title>The Global Catalogue of Microorganisms (GCM) 10K type strain sequencing project: providing services to taxonomists for standard genome sequencing and annotation.</title>
        <authorList>
            <consortium name="The Broad Institute Genomics Platform"/>
            <consortium name="The Broad Institute Genome Sequencing Center for Infectious Disease"/>
            <person name="Wu L."/>
            <person name="Ma J."/>
        </authorList>
    </citation>
    <scope>NUCLEOTIDE SEQUENCE [LARGE SCALE GENOMIC DNA]</scope>
    <source>
        <strain evidence="18">NBRC 105830</strain>
    </source>
</reference>
<dbReference type="InterPro" id="IPR013780">
    <property type="entry name" value="Glyco_hydro_b"/>
</dbReference>
<protein>
    <recommendedName>
        <fullName evidence="14">1,4-alpha-glucan branching enzyme GlgB</fullName>
        <ecNumber evidence="14">2.4.1.18</ecNumber>
    </recommendedName>
    <alternativeName>
        <fullName evidence="14">1,4-alpha-D-glucan:1,4-alpha-D-glucan 6-glucosyl-transferase</fullName>
    </alternativeName>
    <alternativeName>
        <fullName evidence="14">Alpha-(1-&gt;4)-glucan branching enzyme</fullName>
    </alternativeName>
    <alternativeName>
        <fullName evidence="14">Glycogen branching enzyme</fullName>
        <shortName evidence="14">BE</shortName>
    </alternativeName>
</protein>
<comment type="similarity">
    <text evidence="3">Belongs to the aminoglycoside phosphotransferase family.</text>
</comment>
<comment type="subunit">
    <text evidence="5 14">Monomer.</text>
</comment>